<dbReference type="EMBL" id="KZ155776">
    <property type="protein sequence ID" value="OUS47717.1"/>
    <property type="molecule type" value="Genomic_DNA"/>
</dbReference>
<dbReference type="PROSITE" id="PS51831">
    <property type="entry name" value="HD"/>
    <property type="match status" value="1"/>
</dbReference>
<feature type="compositionally biased region" description="Low complexity" evidence="4">
    <location>
        <begin position="164"/>
        <end position="184"/>
    </location>
</feature>
<dbReference type="Proteomes" id="UP000195557">
    <property type="component" value="Unassembled WGS sequence"/>
</dbReference>
<dbReference type="SUPFAM" id="SSF81271">
    <property type="entry name" value="TGS-like"/>
    <property type="match status" value="1"/>
</dbReference>
<dbReference type="GO" id="GO:0005525">
    <property type="term" value="F:GTP binding"/>
    <property type="evidence" value="ECO:0007669"/>
    <property type="project" value="UniProtKB-KW"/>
</dbReference>
<dbReference type="PANTHER" id="PTHR43061">
    <property type="entry name" value="GTP DIPHOSPHOKINASE RSH1, CHLOROPLASTIC-RELATED"/>
    <property type="match status" value="1"/>
</dbReference>
<keyword evidence="3" id="KW-0342">GTP-binding</keyword>
<dbReference type="InterPro" id="IPR012675">
    <property type="entry name" value="Beta-grasp_dom_sf"/>
</dbReference>
<dbReference type="InterPro" id="IPR045865">
    <property type="entry name" value="ACT-like_dom_sf"/>
</dbReference>
<dbReference type="Gene3D" id="3.10.20.30">
    <property type="match status" value="1"/>
</dbReference>
<evidence type="ECO:0000256" key="1">
    <source>
        <dbReference type="ARBA" id="ARBA00007476"/>
    </source>
</evidence>
<dbReference type="SMART" id="SM00954">
    <property type="entry name" value="RelA_SpoT"/>
    <property type="match status" value="1"/>
</dbReference>
<evidence type="ECO:0000259" key="5">
    <source>
        <dbReference type="PROSITE" id="PS51671"/>
    </source>
</evidence>
<dbReference type="FunFam" id="1.10.3210.10:FF:000001">
    <property type="entry name" value="GTP pyrophosphokinase RelA"/>
    <property type="match status" value="1"/>
</dbReference>
<feature type="region of interest" description="Disordered" evidence="4">
    <location>
        <begin position="164"/>
        <end position="188"/>
    </location>
</feature>
<feature type="domain" description="HD" evidence="6">
    <location>
        <begin position="100"/>
        <end position="220"/>
    </location>
</feature>
<dbReference type="Pfam" id="PF04607">
    <property type="entry name" value="RelA_SpoT"/>
    <property type="match status" value="1"/>
</dbReference>
<gene>
    <name evidence="7" type="ORF">BE221DRAFT_190020</name>
</gene>
<dbReference type="PANTHER" id="PTHR43061:SF1">
    <property type="entry name" value="GTP DIPHOSPHOKINASE RSH1, CHLOROPLASTIC-RELATED"/>
    <property type="match status" value="1"/>
</dbReference>
<dbReference type="eggNOG" id="KOG1157">
    <property type="taxonomic scope" value="Eukaryota"/>
</dbReference>
<dbReference type="CDD" id="cd00077">
    <property type="entry name" value="HDc"/>
    <property type="match status" value="1"/>
</dbReference>
<dbReference type="SUPFAM" id="SSF55021">
    <property type="entry name" value="ACT-like"/>
    <property type="match status" value="1"/>
</dbReference>
<reference evidence="7" key="1">
    <citation type="submission" date="2017-04" db="EMBL/GenBank/DDBJ databases">
        <title>Population genomics of picophytoplankton unveils novel chromosome hypervariability.</title>
        <authorList>
            <consortium name="DOE Joint Genome Institute"/>
            <person name="Blanc-Mathieu R."/>
            <person name="Krasovec M."/>
            <person name="Hebrard M."/>
            <person name="Yau S."/>
            <person name="Desgranges E."/>
            <person name="Martin J."/>
            <person name="Schackwitz W."/>
            <person name="Kuo A."/>
            <person name="Salin G."/>
            <person name="Donnadieu C."/>
            <person name="Desdevises Y."/>
            <person name="Sanchez-Ferandin S."/>
            <person name="Moreau H."/>
            <person name="Rivals E."/>
            <person name="Grigoriev I.V."/>
            <person name="Grimsley N."/>
            <person name="Eyre-Walker A."/>
            <person name="Piganeau G."/>
        </authorList>
    </citation>
    <scope>NUCLEOTIDE SEQUENCE [LARGE SCALE GENOMIC DNA]</scope>
    <source>
        <strain evidence="7">RCC 1115</strain>
    </source>
</reference>
<dbReference type="Gene3D" id="1.10.3210.10">
    <property type="entry name" value="Hypothetical protein af1432"/>
    <property type="match status" value="1"/>
</dbReference>
<dbReference type="InterPro" id="IPR006674">
    <property type="entry name" value="HD_domain"/>
</dbReference>
<evidence type="ECO:0000256" key="3">
    <source>
        <dbReference type="ARBA" id="ARBA00023134"/>
    </source>
</evidence>
<dbReference type="InterPro" id="IPR033655">
    <property type="entry name" value="TGS_RelA/SpoT"/>
</dbReference>
<dbReference type="CDD" id="cd01668">
    <property type="entry name" value="TGS_RSH"/>
    <property type="match status" value="1"/>
</dbReference>
<dbReference type="Pfam" id="PF02824">
    <property type="entry name" value="TGS"/>
    <property type="match status" value="1"/>
</dbReference>
<dbReference type="InterPro" id="IPR012676">
    <property type="entry name" value="TGS-like"/>
</dbReference>
<evidence type="ECO:0000256" key="2">
    <source>
        <dbReference type="ARBA" id="ARBA00013251"/>
    </source>
</evidence>
<proteinExistence type="inferred from homology"/>
<feature type="region of interest" description="Disordered" evidence="4">
    <location>
        <begin position="1"/>
        <end position="38"/>
    </location>
</feature>
<dbReference type="EC" id="2.7.6.5" evidence="2"/>
<dbReference type="Gene3D" id="3.30.460.10">
    <property type="entry name" value="Beta Polymerase, domain 2"/>
    <property type="match status" value="1"/>
</dbReference>
<dbReference type="Gene3D" id="3.30.70.260">
    <property type="match status" value="1"/>
</dbReference>
<sequence length="798" mass="88042">MRSVASPSARSSASAPTSSCRRKRRGRAARRARGAVAPNSSDDAELITGWEHITPEYLWNTELARRTKYLDAFEREEVRDALELAFTAHDGQARKSGEPYITHPVAVAAILADLELDHESLIAGLLHDTVEDTDVVTFESLEKRYGVAVRKIVEGETKVSKVSSSLSKDGAARNAPARGGPSAALSSEDVKSEDLAQMFLAMTEEVRIIIVKLADRLHNMRTLEGLKQEKRVKIAKETLLVFAPLAKLLGMYDIKNELEDLAFRYADPEAYSTTVRRLEEVSKVQEPTIKLAFERIKSEMLQDDFLRGHAVAVSLGAKQKEPYGVHRSVRNSSAKAGAFGANGEAAITEVAQLKIVLHDAQAVIGLSDEARRVQASRICYHVLGVVHAMWPPIPGELRDYLATPKLNGYKALHTVVLPISPGASEVDAAVFPLEVIIRTEPMEMLATKGIACDDELRQQWRMGARRTSLALRAQRRQEKRIALAQEGRKDIDEARLDQEEARDEEVAAADAKRPGGTASTALAKSQVTWLKNIQAWQTEFIDVLSAREFVDTITSDLLGRRVFVFTPKGRALNLPHGATVVDYAFYSDDTNGAHMSYAKVNGVRVDLDHVLSNAEVVEIFTDNDEIPAHMLMRKLRKLRLNAETRSARAKIQKRLAQLGSGAIKELRESLQIEALTLCGEPIPDKVGPGPRTVTYCCCTLELTASDRTGLLAMVSTSITKSGANIDSYTGVKVHSDLFKMTFAIHFDDEELRSGASLKNMDNSLQRLFTEVMKSPEVFSGTFYCDVDAARNAFNVSET</sequence>
<dbReference type="InterPro" id="IPR002912">
    <property type="entry name" value="ACT_dom"/>
</dbReference>
<dbReference type="Pfam" id="PF13328">
    <property type="entry name" value="HD_4"/>
    <property type="match status" value="1"/>
</dbReference>
<name>A0A1Y5IGF6_OSTTA</name>
<dbReference type="InterPro" id="IPR004095">
    <property type="entry name" value="TGS"/>
</dbReference>
<dbReference type="SUPFAM" id="SSF109604">
    <property type="entry name" value="HD-domain/PDEase-like"/>
    <property type="match status" value="1"/>
</dbReference>
<dbReference type="GO" id="GO:0015969">
    <property type="term" value="P:guanosine tetraphosphate metabolic process"/>
    <property type="evidence" value="ECO:0007669"/>
    <property type="project" value="InterPro"/>
</dbReference>
<feature type="compositionally biased region" description="Low complexity" evidence="4">
    <location>
        <begin position="1"/>
        <end position="19"/>
    </location>
</feature>
<feature type="compositionally biased region" description="Basic residues" evidence="4">
    <location>
        <begin position="20"/>
        <end position="33"/>
    </location>
</feature>
<dbReference type="PROSITE" id="PS51671">
    <property type="entry name" value="ACT"/>
    <property type="match status" value="1"/>
</dbReference>
<dbReference type="InterPro" id="IPR003607">
    <property type="entry name" value="HD/PDEase_dom"/>
</dbReference>
<comment type="similarity">
    <text evidence="1">Belongs to the RelA/SpoT family.</text>
</comment>
<feature type="domain" description="ACT" evidence="5">
    <location>
        <begin position="699"/>
        <end position="780"/>
    </location>
</feature>
<dbReference type="GO" id="GO:0008728">
    <property type="term" value="F:GTP diphosphokinase activity"/>
    <property type="evidence" value="ECO:0007669"/>
    <property type="project" value="UniProtKB-EC"/>
</dbReference>
<evidence type="ECO:0000259" key="6">
    <source>
        <dbReference type="PROSITE" id="PS51831"/>
    </source>
</evidence>
<dbReference type="CDD" id="cd05399">
    <property type="entry name" value="NT_Rel-Spo_like"/>
    <property type="match status" value="1"/>
</dbReference>
<accession>A0A1Y5IGF6</accession>
<dbReference type="SUPFAM" id="SSF81301">
    <property type="entry name" value="Nucleotidyltransferase"/>
    <property type="match status" value="1"/>
</dbReference>
<dbReference type="SMART" id="SM00471">
    <property type="entry name" value="HDc"/>
    <property type="match status" value="1"/>
</dbReference>
<evidence type="ECO:0000313" key="7">
    <source>
        <dbReference type="EMBL" id="OUS47717.1"/>
    </source>
</evidence>
<dbReference type="AlphaFoldDB" id="A0A1Y5IGF6"/>
<dbReference type="InterPro" id="IPR007685">
    <property type="entry name" value="RelA_SpoT"/>
</dbReference>
<evidence type="ECO:0000256" key="4">
    <source>
        <dbReference type="SAM" id="MobiDB-lite"/>
    </source>
</evidence>
<dbReference type="InterPro" id="IPR043519">
    <property type="entry name" value="NT_sf"/>
</dbReference>
<feature type="region of interest" description="Disordered" evidence="4">
    <location>
        <begin position="492"/>
        <end position="517"/>
    </location>
</feature>
<organism evidence="7">
    <name type="scientific">Ostreococcus tauri</name>
    <name type="common">Marine green alga</name>
    <dbReference type="NCBI Taxonomy" id="70448"/>
    <lineage>
        <taxon>Eukaryota</taxon>
        <taxon>Viridiplantae</taxon>
        <taxon>Chlorophyta</taxon>
        <taxon>Mamiellophyceae</taxon>
        <taxon>Mamiellales</taxon>
        <taxon>Bathycoccaceae</taxon>
        <taxon>Ostreococcus</taxon>
    </lineage>
</organism>
<protein>
    <recommendedName>
        <fullName evidence="2">GTP diphosphokinase</fullName>
        <ecNumber evidence="2">2.7.6.5</ecNumber>
    </recommendedName>
</protein>
<keyword evidence="3" id="KW-0547">Nucleotide-binding</keyword>